<evidence type="ECO:0000259" key="5">
    <source>
        <dbReference type="PROSITE" id="PS50217"/>
    </source>
</evidence>
<organism evidence="6 7">
    <name type="scientific">Parathielavia appendiculata</name>
    <dbReference type="NCBI Taxonomy" id="2587402"/>
    <lineage>
        <taxon>Eukaryota</taxon>
        <taxon>Fungi</taxon>
        <taxon>Dikarya</taxon>
        <taxon>Ascomycota</taxon>
        <taxon>Pezizomycotina</taxon>
        <taxon>Sordariomycetes</taxon>
        <taxon>Sordariomycetidae</taxon>
        <taxon>Sordariales</taxon>
        <taxon>Chaetomiaceae</taxon>
        <taxon>Parathielavia</taxon>
    </lineage>
</organism>
<evidence type="ECO:0000256" key="3">
    <source>
        <dbReference type="ARBA" id="ARBA00023163"/>
    </source>
</evidence>
<dbReference type="GO" id="GO:0000978">
    <property type="term" value="F:RNA polymerase II cis-regulatory region sequence-specific DNA binding"/>
    <property type="evidence" value="ECO:0007669"/>
    <property type="project" value="TreeGrafter"/>
</dbReference>
<dbReference type="GO" id="GO:0005634">
    <property type="term" value="C:nucleus"/>
    <property type="evidence" value="ECO:0007669"/>
    <property type="project" value="TreeGrafter"/>
</dbReference>
<evidence type="ECO:0000313" key="7">
    <source>
        <dbReference type="Proteomes" id="UP001302602"/>
    </source>
</evidence>
<dbReference type="InterPro" id="IPR004827">
    <property type="entry name" value="bZIP"/>
</dbReference>
<reference evidence="6" key="1">
    <citation type="journal article" date="2023" name="Mol. Phylogenet. Evol.">
        <title>Genome-scale phylogeny and comparative genomics of the fungal order Sordariales.</title>
        <authorList>
            <person name="Hensen N."/>
            <person name="Bonometti L."/>
            <person name="Westerberg I."/>
            <person name="Brannstrom I.O."/>
            <person name="Guillou S."/>
            <person name="Cros-Aarteil S."/>
            <person name="Calhoun S."/>
            <person name="Haridas S."/>
            <person name="Kuo A."/>
            <person name="Mondo S."/>
            <person name="Pangilinan J."/>
            <person name="Riley R."/>
            <person name="LaButti K."/>
            <person name="Andreopoulos B."/>
            <person name="Lipzen A."/>
            <person name="Chen C."/>
            <person name="Yan M."/>
            <person name="Daum C."/>
            <person name="Ng V."/>
            <person name="Clum A."/>
            <person name="Steindorff A."/>
            <person name="Ohm R.A."/>
            <person name="Martin F."/>
            <person name="Silar P."/>
            <person name="Natvig D.O."/>
            <person name="Lalanne C."/>
            <person name="Gautier V."/>
            <person name="Ament-Velasquez S.L."/>
            <person name="Kruys A."/>
            <person name="Hutchinson M.I."/>
            <person name="Powell A.J."/>
            <person name="Barry K."/>
            <person name="Miller A.N."/>
            <person name="Grigoriev I.V."/>
            <person name="Debuchy R."/>
            <person name="Gladieux P."/>
            <person name="Hiltunen Thoren M."/>
            <person name="Johannesson H."/>
        </authorList>
    </citation>
    <scope>NUCLEOTIDE SEQUENCE</scope>
    <source>
        <strain evidence="6">CBS 731.68</strain>
    </source>
</reference>
<accession>A0AAN6U7B2</accession>
<evidence type="ECO:0000256" key="4">
    <source>
        <dbReference type="SAM" id="Coils"/>
    </source>
</evidence>
<keyword evidence="4" id="KW-0175">Coiled coil</keyword>
<dbReference type="PANTHER" id="PTHR23351">
    <property type="entry name" value="FOS TRANSCRIPTION FACTOR-RELATED"/>
    <property type="match status" value="1"/>
</dbReference>
<dbReference type="Pfam" id="PF00170">
    <property type="entry name" value="bZIP_1"/>
    <property type="match status" value="1"/>
</dbReference>
<proteinExistence type="predicted"/>
<evidence type="ECO:0000313" key="6">
    <source>
        <dbReference type="EMBL" id="KAK4127722.1"/>
    </source>
</evidence>
<dbReference type="GeneID" id="87833680"/>
<dbReference type="PROSITE" id="PS50217">
    <property type="entry name" value="BZIP"/>
    <property type="match status" value="1"/>
</dbReference>
<feature type="domain" description="BZIP" evidence="5">
    <location>
        <begin position="8"/>
        <end position="64"/>
    </location>
</feature>
<evidence type="ECO:0000256" key="2">
    <source>
        <dbReference type="ARBA" id="ARBA00023125"/>
    </source>
</evidence>
<reference evidence="6" key="2">
    <citation type="submission" date="2023-05" db="EMBL/GenBank/DDBJ databases">
        <authorList>
            <consortium name="Lawrence Berkeley National Laboratory"/>
            <person name="Steindorff A."/>
            <person name="Hensen N."/>
            <person name="Bonometti L."/>
            <person name="Westerberg I."/>
            <person name="Brannstrom I.O."/>
            <person name="Guillou S."/>
            <person name="Cros-Aarteil S."/>
            <person name="Calhoun S."/>
            <person name="Haridas S."/>
            <person name="Kuo A."/>
            <person name="Mondo S."/>
            <person name="Pangilinan J."/>
            <person name="Riley R."/>
            <person name="Labutti K."/>
            <person name="Andreopoulos B."/>
            <person name="Lipzen A."/>
            <person name="Chen C."/>
            <person name="Yanf M."/>
            <person name="Daum C."/>
            <person name="Ng V."/>
            <person name="Clum A."/>
            <person name="Ohm R."/>
            <person name="Martin F."/>
            <person name="Silar P."/>
            <person name="Natvig D."/>
            <person name="Lalanne C."/>
            <person name="Gautier V."/>
            <person name="Ament-Velasquez S.L."/>
            <person name="Kruys A."/>
            <person name="Hutchinson M.I."/>
            <person name="Powell A.J."/>
            <person name="Barry K."/>
            <person name="Miller A.N."/>
            <person name="Grigoriev I.V."/>
            <person name="Debuchy R."/>
            <person name="Gladieux P."/>
            <person name="Thoren M.H."/>
            <person name="Johannesson H."/>
        </authorList>
    </citation>
    <scope>NUCLEOTIDE SEQUENCE</scope>
    <source>
        <strain evidence="6">CBS 731.68</strain>
    </source>
</reference>
<evidence type="ECO:0000256" key="1">
    <source>
        <dbReference type="ARBA" id="ARBA00023015"/>
    </source>
</evidence>
<dbReference type="Gene3D" id="1.20.5.170">
    <property type="match status" value="1"/>
</dbReference>
<dbReference type="CDD" id="cd14687">
    <property type="entry name" value="bZIP_ATF2"/>
    <property type="match status" value="1"/>
</dbReference>
<keyword evidence="7" id="KW-1185">Reference proteome</keyword>
<keyword evidence="2" id="KW-0238">DNA-binding</keyword>
<dbReference type="PROSITE" id="PS00036">
    <property type="entry name" value="BZIP_BASIC"/>
    <property type="match status" value="1"/>
</dbReference>
<comment type="caution">
    <text evidence="6">The sequence shown here is derived from an EMBL/GenBank/DDBJ whole genome shotgun (WGS) entry which is preliminary data.</text>
</comment>
<dbReference type="PANTHER" id="PTHR23351:SF24">
    <property type="entry name" value="ACTIVATING TRANSCRIPTION FACTOR 3-RELATED"/>
    <property type="match status" value="1"/>
</dbReference>
<keyword evidence="3" id="KW-0804">Transcription</keyword>
<keyword evidence="1" id="KW-0805">Transcription regulation</keyword>
<feature type="coiled-coil region" evidence="4">
    <location>
        <begin position="19"/>
        <end position="60"/>
    </location>
</feature>
<dbReference type="RefSeq" id="XP_062651493.1">
    <property type="nucleotide sequence ID" value="XM_062796912.1"/>
</dbReference>
<gene>
    <name evidence="6" type="ORF">N657DRAFT_687946</name>
</gene>
<protein>
    <recommendedName>
        <fullName evidence="5">BZIP domain-containing protein</fullName>
    </recommendedName>
</protein>
<dbReference type="InterPro" id="IPR046347">
    <property type="entry name" value="bZIP_sf"/>
</dbReference>
<dbReference type="InterPro" id="IPR000837">
    <property type="entry name" value="AP-1"/>
</dbReference>
<dbReference type="EMBL" id="MU853224">
    <property type="protein sequence ID" value="KAK4127722.1"/>
    <property type="molecule type" value="Genomic_DNA"/>
</dbReference>
<dbReference type="GO" id="GO:0000981">
    <property type="term" value="F:DNA-binding transcription factor activity, RNA polymerase II-specific"/>
    <property type="evidence" value="ECO:0007669"/>
    <property type="project" value="TreeGrafter"/>
</dbReference>
<sequence length="216" mass="23214">MAKGLDPRERNRVAAKKCREKKKVEHAVLQEKCARLQAENKKLTDDVVKLANQVIAIQNELREHTNCPGGAKVRRYFDTVTDDFLAEKEKKKALQASNEATLGQQVTMAYCPAPASVSAGSPMGQTVGNDGSAYPPLPNGQSTGTVQQQQQVANNAFVQASTYPPPPPIENFINPALIAGGLGMGYNPMPANQQWTDSDFSMIGVGDTGARPSVFG</sequence>
<dbReference type="SUPFAM" id="SSF57959">
    <property type="entry name" value="Leucine zipper domain"/>
    <property type="match status" value="1"/>
</dbReference>
<dbReference type="Proteomes" id="UP001302602">
    <property type="component" value="Unassembled WGS sequence"/>
</dbReference>
<dbReference type="SMART" id="SM00338">
    <property type="entry name" value="BRLZ"/>
    <property type="match status" value="1"/>
</dbReference>
<dbReference type="AlphaFoldDB" id="A0AAN6U7B2"/>
<name>A0AAN6U7B2_9PEZI</name>